<evidence type="ECO:0000259" key="2">
    <source>
        <dbReference type="Pfam" id="PF00144"/>
    </source>
</evidence>
<dbReference type="PANTHER" id="PTHR46825">
    <property type="entry name" value="D-ALANYL-D-ALANINE-CARBOXYPEPTIDASE/ENDOPEPTIDASE AMPH"/>
    <property type="match status" value="1"/>
</dbReference>
<dbReference type="Pfam" id="PF00144">
    <property type="entry name" value="Beta-lactamase"/>
    <property type="match status" value="1"/>
</dbReference>
<evidence type="ECO:0000256" key="1">
    <source>
        <dbReference type="SAM" id="SignalP"/>
    </source>
</evidence>
<accession>A0A918GK17</accession>
<dbReference type="EMBL" id="BMRB01000003">
    <property type="protein sequence ID" value="GGS43145.1"/>
    <property type="molecule type" value="Genomic_DNA"/>
</dbReference>
<organism evidence="3 4">
    <name type="scientific">Actinokineospora fastidiosa</name>
    <dbReference type="NCBI Taxonomy" id="1816"/>
    <lineage>
        <taxon>Bacteria</taxon>
        <taxon>Bacillati</taxon>
        <taxon>Actinomycetota</taxon>
        <taxon>Actinomycetes</taxon>
        <taxon>Pseudonocardiales</taxon>
        <taxon>Pseudonocardiaceae</taxon>
        <taxon>Actinokineospora</taxon>
    </lineage>
</organism>
<dbReference type="Gene3D" id="3.40.710.10">
    <property type="entry name" value="DD-peptidase/beta-lactamase superfamily"/>
    <property type="match status" value="1"/>
</dbReference>
<gene>
    <name evidence="3" type="ORF">GCM10010171_42760</name>
</gene>
<dbReference type="InterPro" id="IPR001466">
    <property type="entry name" value="Beta-lactam-related"/>
</dbReference>
<reference evidence="3" key="1">
    <citation type="journal article" date="2014" name="Int. J. Syst. Evol. Microbiol.">
        <title>Complete genome sequence of Corynebacterium casei LMG S-19264T (=DSM 44701T), isolated from a smear-ripened cheese.</title>
        <authorList>
            <consortium name="US DOE Joint Genome Institute (JGI-PGF)"/>
            <person name="Walter F."/>
            <person name="Albersmeier A."/>
            <person name="Kalinowski J."/>
            <person name="Ruckert C."/>
        </authorList>
    </citation>
    <scope>NUCLEOTIDE SEQUENCE</scope>
    <source>
        <strain evidence="3">JCM 3276</strain>
    </source>
</reference>
<keyword evidence="4" id="KW-1185">Reference proteome</keyword>
<dbReference type="PANTHER" id="PTHR46825:SF7">
    <property type="entry name" value="D-ALANYL-D-ALANINE CARBOXYPEPTIDASE"/>
    <property type="match status" value="1"/>
</dbReference>
<dbReference type="GO" id="GO:0016787">
    <property type="term" value="F:hydrolase activity"/>
    <property type="evidence" value="ECO:0007669"/>
    <property type="project" value="UniProtKB-KW"/>
</dbReference>
<evidence type="ECO:0000313" key="3">
    <source>
        <dbReference type="EMBL" id="GGS43145.1"/>
    </source>
</evidence>
<reference evidence="3" key="2">
    <citation type="submission" date="2020-09" db="EMBL/GenBank/DDBJ databases">
        <authorList>
            <person name="Sun Q."/>
            <person name="Ohkuma M."/>
        </authorList>
    </citation>
    <scope>NUCLEOTIDE SEQUENCE</scope>
    <source>
        <strain evidence="3">JCM 3276</strain>
    </source>
</reference>
<name>A0A918GK17_9PSEU</name>
<proteinExistence type="predicted"/>
<keyword evidence="3" id="KW-0378">Hydrolase</keyword>
<dbReference type="Proteomes" id="UP000660680">
    <property type="component" value="Unassembled WGS sequence"/>
</dbReference>
<dbReference type="SUPFAM" id="SSF56601">
    <property type="entry name" value="beta-lactamase/transpeptidase-like"/>
    <property type="match status" value="1"/>
</dbReference>
<evidence type="ECO:0000313" key="4">
    <source>
        <dbReference type="Proteomes" id="UP000660680"/>
    </source>
</evidence>
<feature type="domain" description="Beta-lactamase-related" evidence="2">
    <location>
        <begin position="42"/>
        <end position="350"/>
    </location>
</feature>
<feature type="chain" id="PRO_5037323088" evidence="1">
    <location>
        <begin position="27"/>
        <end position="359"/>
    </location>
</feature>
<sequence>MGIRRLAVLGTAVVMGLTATVTTASADTGGDVDPAVVQAALDRMAKDGVQGVQVRIVDDGETLVLRSGTARLNSRRPVPLDGRFRVGSVTKTFVSTVVLQLVDEGKVGLDEPVTRYLPGLVDDRITVRMMLQHTSGLFNYTNALLRDPESFVRERFRHYSAEQLLEIGTSRPLDFEPGTDWSYSNTNYILAGMLIEEVSGQSWERAVERRILRPLGLRDTRTGGIVPQGPHAHGYMTAWGKPVDVTAMNSSVAGAAGAMISTTADLDRFLDALLSGELLPASLLAQMRTTVDDYGLGLGRSELPCGTVAWGHDGGIPGYVTVTMSTADTSTRMIMSVTSAPTPGAADGLTDVLAEVFCS</sequence>
<dbReference type="AlphaFoldDB" id="A0A918GK17"/>
<keyword evidence="1" id="KW-0732">Signal</keyword>
<dbReference type="InterPro" id="IPR012338">
    <property type="entry name" value="Beta-lactam/transpept-like"/>
</dbReference>
<protein>
    <submittedName>
        <fullName evidence="3">Serine hydrolase</fullName>
    </submittedName>
</protein>
<comment type="caution">
    <text evidence="3">The sequence shown here is derived from an EMBL/GenBank/DDBJ whole genome shotgun (WGS) entry which is preliminary data.</text>
</comment>
<dbReference type="RefSeq" id="WP_189212293.1">
    <property type="nucleotide sequence ID" value="NZ_BMRB01000003.1"/>
</dbReference>
<feature type="signal peptide" evidence="1">
    <location>
        <begin position="1"/>
        <end position="26"/>
    </location>
</feature>
<dbReference type="InterPro" id="IPR050491">
    <property type="entry name" value="AmpC-like"/>
</dbReference>